<dbReference type="AlphaFoldDB" id="A0AAJ4XTA0"/>
<keyword evidence="3" id="KW-1185">Reference proteome</keyword>
<sequence>MSDVEQDGMVEASRHAVKPHGKRRIRGANAWWVTKRIRFGNENQPRWAIVSSKSAIHSKSYAVSAHIDMNRCDRTLAPLARTSGSISCSFTCRDPATQKGKPIESVQHERHGNLNSCFHPLCTSSPPSKAWVRPNLISTISPAQTKPSTSSAAPF</sequence>
<accession>A0AAJ4XTA0</accession>
<protein>
    <submittedName>
        <fullName evidence="2">Uncharacterized protein</fullName>
    </submittedName>
</protein>
<evidence type="ECO:0000313" key="2">
    <source>
        <dbReference type="EMBL" id="SNX88072.1"/>
    </source>
</evidence>
<proteinExistence type="predicted"/>
<organism evidence="2 3">
    <name type="scientific">Melanopsichium pennsylvanicum</name>
    <dbReference type="NCBI Taxonomy" id="63383"/>
    <lineage>
        <taxon>Eukaryota</taxon>
        <taxon>Fungi</taxon>
        <taxon>Dikarya</taxon>
        <taxon>Basidiomycota</taxon>
        <taxon>Ustilaginomycotina</taxon>
        <taxon>Ustilaginomycetes</taxon>
        <taxon>Ustilaginales</taxon>
        <taxon>Ustilaginaceae</taxon>
        <taxon>Melanopsichium</taxon>
    </lineage>
</organism>
<evidence type="ECO:0000313" key="3">
    <source>
        <dbReference type="Proteomes" id="UP001294444"/>
    </source>
</evidence>
<reference evidence="2" key="1">
    <citation type="submission" date="2023-10" db="EMBL/GenBank/DDBJ databases">
        <authorList>
            <person name="Guldener U."/>
        </authorList>
    </citation>
    <scope>NUCLEOTIDE SEQUENCE</scope>
    <source>
        <strain evidence="2">Mp4</strain>
    </source>
</reference>
<feature type="region of interest" description="Disordered" evidence="1">
    <location>
        <begin position="1"/>
        <end position="21"/>
    </location>
</feature>
<comment type="caution">
    <text evidence="2">The sequence shown here is derived from an EMBL/GenBank/DDBJ whole genome shotgun (WGS) entry which is preliminary data.</text>
</comment>
<evidence type="ECO:0000256" key="1">
    <source>
        <dbReference type="SAM" id="MobiDB-lite"/>
    </source>
</evidence>
<dbReference type="EMBL" id="OAPG01000023">
    <property type="protein sequence ID" value="SNX88072.1"/>
    <property type="molecule type" value="Genomic_DNA"/>
</dbReference>
<name>A0AAJ4XTA0_9BASI</name>
<dbReference type="Proteomes" id="UP001294444">
    <property type="component" value="Unassembled WGS sequence"/>
</dbReference>
<gene>
    <name evidence="2" type="ORF">MEPE_06783</name>
</gene>